<comment type="caution">
    <text evidence="1">The sequence shown here is derived from an EMBL/GenBank/DDBJ whole genome shotgun (WGS) entry which is preliminary data.</text>
</comment>
<sequence length="114" mass="13262">MSIYALGTAHTVEQLLESGRDYPSESVCLNPFCTKPVSYAVHHAGRRQLFCSPRCRLQYRDYRNHLTAERTQLVSHINSCEVPRRTKVILGRQLNQLDWSLVLFPPTDWVKQFD</sequence>
<proteinExistence type="predicted"/>
<dbReference type="RefSeq" id="WP_005180290.1">
    <property type="nucleotide sequence ID" value="NZ_JAQDQF010000014.1"/>
</dbReference>
<protein>
    <recommendedName>
        <fullName evidence="3">TRASH domain-containing protein</fullName>
    </recommendedName>
</protein>
<reference evidence="1 2" key="1">
    <citation type="submission" date="2015-05" db="EMBL/GenBank/DDBJ databases">
        <title>Draft genome sequence of the bacterium Gordonia jacobaea a new member of the Gordonia genus.</title>
        <authorList>
            <person name="Jimenez-Galisteo G."/>
            <person name="Dominguez A."/>
            <person name="Munoz E."/>
            <person name="Vinas M."/>
        </authorList>
    </citation>
    <scope>NUCLEOTIDE SEQUENCE [LARGE SCALE GENOMIC DNA]</scope>
    <source>
        <strain evidence="2">mv1</strain>
    </source>
</reference>
<gene>
    <name evidence="1" type="ORF">ABW18_22065</name>
</gene>
<dbReference type="Proteomes" id="UP000037247">
    <property type="component" value="Unassembled WGS sequence"/>
</dbReference>
<accession>A0ABR5I6C2</accession>
<evidence type="ECO:0000313" key="1">
    <source>
        <dbReference type="EMBL" id="KNA89234.1"/>
    </source>
</evidence>
<evidence type="ECO:0008006" key="3">
    <source>
        <dbReference type="Google" id="ProtNLM"/>
    </source>
</evidence>
<organism evidence="1 2">
    <name type="scientific">Gordonia jacobaea</name>
    <dbReference type="NCBI Taxonomy" id="122202"/>
    <lineage>
        <taxon>Bacteria</taxon>
        <taxon>Bacillati</taxon>
        <taxon>Actinomycetota</taxon>
        <taxon>Actinomycetes</taxon>
        <taxon>Mycobacteriales</taxon>
        <taxon>Gordoniaceae</taxon>
        <taxon>Gordonia</taxon>
    </lineage>
</organism>
<dbReference type="EMBL" id="LDTZ01000033">
    <property type="protein sequence ID" value="KNA89234.1"/>
    <property type="molecule type" value="Genomic_DNA"/>
</dbReference>
<evidence type="ECO:0000313" key="2">
    <source>
        <dbReference type="Proteomes" id="UP000037247"/>
    </source>
</evidence>
<name>A0ABR5I6C2_9ACTN</name>
<keyword evidence="2" id="KW-1185">Reference proteome</keyword>